<evidence type="ECO:0000256" key="1">
    <source>
        <dbReference type="SAM" id="SignalP"/>
    </source>
</evidence>
<proteinExistence type="predicted"/>
<evidence type="ECO:0000313" key="3">
    <source>
        <dbReference type="Proteomes" id="UP000249364"/>
    </source>
</evidence>
<reference evidence="2 3" key="1">
    <citation type="submission" date="2018-06" db="EMBL/GenBank/DDBJ databases">
        <title>Genomic Encyclopedia of Archaeal and Bacterial Type Strains, Phase II (KMG-II): from individual species to whole genera.</title>
        <authorList>
            <person name="Goeker M."/>
        </authorList>
    </citation>
    <scope>NUCLEOTIDE SEQUENCE [LARGE SCALE GENOMIC DNA]</scope>
    <source>
        <strain evidence="2 3">DSM 13087</strain>
    </source>
</reference>
<dbReference type="RefSeq" id="WP_143079867.1">
    <property type="nucleotide sequence ID" value="NZ_MEHT01000005.1"/>
</dbReference>
<feature type="chain" id="PRO_5016103808" evidence="1">
    <location>
        <begin position="19"/>
        <end position="122"/>
    </location>
</feature>
<feature type="signal peptide" evidence="1">
    <location>
        <begin position="1"/>
        <end position="18"/>
    </location>
</feature>
<name>A0A2W7QDS8_9RHOB</name>
<dbReference type="AlphaFoldDB" id="A0A2W7QDS8"/>
<keyword evidence="1" id="KW-0732">Signal</keyword>
<dbReference type="Proteomes" id="UP000249364">
    <property type="component" value="Unassembled WGS sequence"/>
</dbReference>
<dbReference type="OrthoDB" id="7875836at2"/>
<dbReference type="EMBL" id="QKZQ01000008">
    <property type="protein sequence ID" value="PZX42277.1"/>
    <property type="molecule type" value="Genomic_DNA"/>
</dbReference>
<gene>
    <name evidence="2" type="ORF">LY56_01972</name>
</gene>
<evidence type="ECO:0000313" key="2">
    <source>
        <dbReference type="EMBL" id="PZX42277.1"/>
    </source>
</evidence>
<keyword evidence="3" id="KW-1185">Reference proteome</keyword>
<sequence length="122" mass="13097">MRAILILLVSATTLAACASPQDRCMRQAQAELHALDAQILDAEQALARGYRVTAASEARTTLHICAWPKEPVLFCTRHTPATSAARVAVDRDVEQDNLDSLRRSRAAVAAQSIARVAQCSGA</sequence>
<organism evidence="2 3">
    <name type="scientific">Roseinatronobacter thiooxidans</name>
    <dbReference type="NCBI Taxonomy" id="121821"/>
    <lineage>
        <taxon>Bacteria</taxon>
        <taxon>Pseudomonadati</taxon>
        <taxon>Pseudomonadota</taxon>
        <taxon>Alphaproteobacteria</taxon>
        <taxon>Rhodobacterales</taxon>
        <taxon>Paracoccaceae</taxon>
        <taxon>Roseinatronobacter</taxon>
    </lineage>
</organism>
<comment type="caution">
    <text evidence="2">The sequence shown here is derived from an EMBL/GenBank/DDBJ whole genome shotgun (WGS) entry which is preliminary data.</text>
</comment>
<protein>
    <submittedName>
        <fullName evidence="2">Uncharacterized protein</fullName>
    </submittedName>
</protein>
<dbReference type="PROSITE" id="PS51257">
    <property type="entry name" value="PROKAR_LIPOPROTEIN"/>
    <property type="match status" value="1"/>
</dbReference>
<accession>A0A2W7QDS8</accession>